<accession>A0A0D8XF97</accession>
<dbReference type="InterPro" id="IPR051359">
    <property type="entry name" value="CaCA_antiporter"/>
</dbReference>
<reference evidence="4" key="2">
    <citation type="journal article" date="2016" name="Sci. Rep.">
        <title>Dictyocaulus viviparus genome, variome and transcriptome elucidate lungworm biology and support future intervention.</title>
        <authorList>
            <person name="McNulty S.N."/>
            <person name="Strube C."/>
            <person name="Rosa B.A."/>
            <person name="Martin J.C."/>
            <person name="Tyagi R."/>
            <person name="Choi Y.J."/>
            <person name="Wang Q."/>
            <person name="Hallsworth Pepin K."/>
            <person name="Zhang X."/>
            <person name="Ozersky P."/>
            <person name="Wilson R.K."/>
            <person name="Sternberg P.W."/>
            <person name="Gasser R.B."/>
            <person name="Mitreva M."/>
        </authorList>
    </citation>
    <scope>NUCLEOTIDE SEQUENCE [LARGE SCALE GENOMIC DNA]</scope>
    <source>
        <strain evidence="4">HannoverDv2000</strain>
    </source>
</reference>
<keyword evidence="4" id="KW-1185">Reference proteome</keyword>
<dbReference type="PANTHER" id="PTHR12266:SF0">
    <property type="entry name" value="MITOCHONDRIAL SODIUM_CALCIUM EXCHANGER PROTEIN"/>
    <property type="match status" value="1"/>
</dbReference>
<name>A0A0D8XF97_DICVI</name>
<evidence type="ECO:0000256" key="1">
    <source>
        <dbReference type="ARBA" id="ARBA00022448"/>
    </source>
</evidence>
<dbReference type="GO" id="GO:0005432">
    <property type="term" value="F:calcium:sodium antiporter activity"/>
    <property type="evidence" value="ECO:0007669"/>
    <property type="project" value="TreeGrafter"/>
</dbReference>
<gene>
    <name evidence="3" type="ORF">DICVIV_12916</name>
</gene>
<dbReference type="PANTHER" id="PTHR12266">
    <property type="entry name" value="NA+/CA2+ K+ INDEPENDENT EXCHANGER"/>
    <property type="match status" value="1"/>
</dbReference>
<organism evidence="3 4">
    <name type="scientific">Dictyocaulus viviparus</name>
    <name type="common">Bovine lungworm</name>
    <dbReference type="NCBI Taxonomy" id="29172"/>
    <lineage>
        <taxon>Eukaryota</taxon>
        <taxon>Metazoa</taxon>
        <taxon>Ecdysozoa</taxon>
        <taxon>Nematoda</taxon>
        <taxon>Chromadorea</taxon>
        <taxon>Rhabditida</taxon>
        <taxon>Rhabditina</taxon>
        <taxon>Rhabditomorpha</taxon>
        <taxon>Strongyloidea</taxon>
        <taxon>Metastrongylidae</taxon>
        <taxon>Dictyocaulus</taxon>
    </lineage>
</organism>
<keyword evidence="1" id="KW-0813">Transport</keyword>
<dbReference type="GO" id="GO:0006874">
    <property type="term" value="P:intracellular calcium ion homeostasis"/>
    <property type="evidence" value="ECO:0007669"/>
    <property type="project" value="TreeGrafter"/>
</dbReference>
<feature type="transmembrane region" description="Helical" evidence="2">
    <location>
        <begin position="6"/>
        <end position="24"/>
    </location>
</feature>
<keyword evidence="2" id="KW-0472">Membrane</keyword>
<keyword evidence="2" id="KW-0812">Transmembrane</keyword>
<evidence type="ECO:0000256" key="2">
    <source>
        <dbReference type="SAM" id="Phobius"/>
    </source>
</evidence>
<dbReference type="EMBL" id="KN716902">
    <property type="protein sequence ID" value="KJH41116.1"/>
    <property type="molecule type" value="Genomic_DNA"/>
</dbReference>
<evidence type="ECO:0000313" key="3">
    <source>
        <dbReference type="EMBL" id="KJH41116.1"/>
    </source>
</evidence>
<feature type="transmembrane region" description="Helical" evidence="2">
    <location>
        <begin position="81"/>
        <end position="102"/>
    </location>
</feature>
<evidence type="ECO:0000313" key="4">
    <source>
        <dbReference type="Proteomes" id="UP000053766"/>
    </source>
</evidence>
<protein>
    <submittedName>
        <fullName evidence="3">Uncharacterized protein</fullName>
    </submittedName>
</protein>
<keyword evidence="2" id="KW-1133">Transmembrane helix</keyword>
<sequence length="142" mass="15964">MFNLANLLAWITLNMAVVTSSSIINSTIHFSGSKDVCQIWKNMSEAEICDYVNYHDDICEGGGYLLWTQYVECQTDLTKKITVMISGFFWMLFLFVMVSSAADDFFSPSVSSIVAHLRISESIAYFYCNTLTDGSVLVCEKT</sequence>
<dbReference type="GO" id="GO:0016020">
    <property type="term" value="C:membrane"/>
    <property type="evidence" value="ECO:0007669"/>
    <property type="project" value="TreeGrafter"/>
</dbReference>
<dbReference type="OrthoDB" id="407410at2759"/>
<proteinExistence type="predicted"/>
<dbReference type="AlphaFoldDB" id="A0A0D8XF97"/>
<reference evidence="3 4" key="1">
    <citation type="submission" date="2013-11" db="EMBL/GenBank/DDBJ databases">
        <title>Draft genome of the bovine lungworm Dictyocaulus viviparus.</title>
        <authorList>
            <person name="Mitreva M."/>
        </authorList>
    </citation>
    <scope>NUCLEOTIDE SEQUENCE [LARGE SCALE GENOMIC DNA]</scope>
    <source>
        <strain evidence="3 4">HannoverDv2000</strain>
    </source>
</reference>
<dbReference type="Proteomes" id="UP000053766">
    <property type="component" value="Unassembled WGS sequence"/>
</dbReference>
<dbReference type="STRING" id="29172.A0A0D8XF97"/>